<feature type="compositionally biased region" description="Polar residues" evidence="1">
    <location>
        <begin position="15"/>
        <end position="25"/>
    </location>
</feature>
<protein>
    <submittedName>
        <fullName evidence="2">Uncharacterized protein</fullName>
    </submittedName>
</protein>
<name>A0A8S3CB21_9BILA</name>
<gene>
    <name evidence="2" type="ORF">GIL414_LOCUS51615</name>
</gene>
<dbReference type="Proteomes" id="UP000681720">
    <property type="component" value="Unassembled WGS sequence"/>
</dbReference>
<feature type="non-terminal residue" evidence="2">
    <location>
        <position position="56"/>
    </location>
</feature>
<sequence length="56" mass="6409">MYQRSTLIPKEDSDAVNTIESSSAKSFERTTNEIRSKIREIVTKSNLIPLALQREI</sequence>
<evidence type="ECO:0000256" key="1">
    <source>
        <dbReference type="SAM" id="MobiDB-lite"/>
    </source>
</evidence>
<dbReference type="EMBL" id="CAJOBJ010174818">
    <property type="protein sequence ID" value="CAF4896725.1"/>
    <property type="molecule type" value="Genomic_DNA"/>
</dbReference>
<evidence type="ECO:0000313" key="3">
    <source>
        <dbReference type="Proteomes" id="UP000681720"/>
    </source>
</evidence>
<evidence type="ECO:0000313" key="2">
    <source>
        <dbReference type="EMBL" id="CAF4896725.1"/>
    </source>
</evidence>
<proteinExistence type="predicted"/>
<dbReference type="AlphaFoldDB" id="A0A8S3CB21"/>
<accession>A0A8S3CB21</accession>
<feature type="region of interest" description="Disordered" evidence="1">
    <location>
        <begin position="1"/>
        <end position="26"/>
    </location>
</feature>
<comment type="caution">
    <text evidence="2">The sequence shown here is derived from an EMBL/GenBank/DDBJ whole genome shotgun (WGS) entry which is preliminary data.</text>
</comment>
<reference evidence="2" key="1">
    <citation type="submission" date="2021-02" db="EMBL/GenBank/DDBJ databases">
        <authorList>
            <person name="Nowell W R."/>
        </authorList>
    </citation>
    <scope>NUCLEOTIDE SEQUENCE</scope>
</reference>
<organism evidence="2 3">
    <name type="scientific">Rotaria magnacalcarata</name>
    <dbReference type="NCBI Taxonomy" id="392030"/>
    <lineage>
        <taxon>Eukaryota</taxon>
        <taxon>Metazoa</taxon>
        <taxon>Spiralia</taxon>
        <taxon>Gnathifera</taxon>
        <taxon>Rotifera</taxon>
        <taxon>Eurotatoria</taxon>
        <taxon>Bdelloidea</taxon>
        <taxon>Philodinida</taxon>
        <taxon>Philodinidae</taxon>
        <taxon>Rotaria</taxon>
    </lineage>
</organism>